<sequence length="917" mass="97954">MSLNPVPRWPLASMVLMALAGALAGGAVMAFVAMLLGALSGSWIAVGILLGVLGTLGALTGFAIVLLVLIRDRVTASEQRIRALLASVEQGSPPAESMAEDSAPPLSRPAPPPPAQVRTSGATADSPHRVAAPEQAITPPPRAPAAPSPFFRFLRRARAWLKGGNTIARVGVLVLFIGAALLAKYAAESGLFPLEVRLAAVGLLGIGLLGLGWWLRERHLGYALSLQGGGVAILYLTLYAAFRLFGLLPAGLAFMLMVVVALAAAVLAVAQNALVLAVIGFAGGFVAPLLTSSGGGSHIALFSYYTVLNLGVFAVAWFRAWRPLNLVGFLFTFGVSALWRGGGYSPADLVSTDGFLILFFLMYVAVALLFARRQNTRRMDYVSGTLVFGLPVVVFTLHGSLVADIEYGLAWSALAFAVFYLALALLLFRLKGQTWRLLAEAFAALGVIFASLTVPLALSGGATAAIWAVEGAGLLWLGARQSRRLARAFGVLLQVLAAGQLLHAMPDYLTPTIPVFNRLFMAAFGLAVAGYSSGLFLFRLGQARASYERGAAQVMLAWAIFWALFAGFADTGEYAPAHGEAGWLLLVPTLIIMLLAVLGKRLRWNASYLVAPLLGAVFVAIASGSLLAFPHPLDRGAWWGWPVLWLTFHGTLWWRDREDDVLLPGLTPWLHALGMWALALVLMPELAWRIDGALDGVWPVLGWGLVPAALLVLAARAPEYWPWRGHARAYRWQGGVPLGVVAACWLVWVNLASDGNAAPLPYWPLLNPLDISVALVMLCGIGWWWATAERYRLRGVPVLVALTFLWLSAALVRALHHGLGTPLDAAGMVQSTTVQMALSLFWALLGLAAMISATRRGWRSVWILGVALLGVVVVKLFLIDMAGTETLARIVSFLGVGLILLVVGYFSPLPPRAKESA</sequence>
<proteinExistence type="predicted"/>
<evidence type="ECO:0000313" key="4">
    <source>
        <dbReference type="Proteomes" id="UP000771797"/>
    </source>
</evidence>
<feature type="transmembrane region" description="Helical" evidence="2">
    <location>
        <begin position="696"/>
        <end position="717"/>
    </location>
</feature>
<feature type="transmembrane region" description="Helical" evidence="2">
    <location>
        <begin position="297"/>
        <end position="317"/>
    </location>
</feature>
<dbReference type="InterPro" id="IPR014600">
    <property type="entry name" value="UCP035905_mem"/>
</dbReference>
<feature type="transmembrane region" description="Helical" evidence="2">
    <location>
        <begin position="768"/>
        <end position="786"/>
    </location>
</feature>
<keyword evidence="4" id="KW-1185">Reference proteome</keyword>
<comment type="caution">
    <text evidence="3">The sequence shown here is derived from an EMBL/GenBank/DDBJ whole genome shotgun (WGS) entry which is preliminary data.</text>
</comment>
<gene>
    <name evidence="3" type="ORF">A6D6_00474</name>
</gene>
<feature type="transmembrane region" description="Helical" evidence="2">
    <location>
        <begin position="661"/>
        <end position="684"/>
    </location>
</feature>
<feature type="transmembrane region" description="Helical" evidence="2">
    <location>
        <begin position="12"/>
        <end position="37"/>
    </location>
</feature>
<organism evidence="3 4">
    <name type="scientific">Alcanivorax xiamenensis</name>
    <dbReference type="NCBI Taxonomy" id="1177156"/>
    <lineage>
        <taxon>Bacteria</taxon>
        <taxon>Pseudomonadati</taxon>
        <taxon>Pseudomonadota</taxon>
        <taxon>Gammaproteobacteria</taxon>
        <taxon>Oceanospirillales</taxon>
        <taxon>Alcanivoracaceae</taxon>
        <taxon>Alcanivorax</taxon>
    </lineage>
</organism>
<feature type="transmembrane region" description="Helical" evidence="2">
    <location>
        <begin position="887"/>
        <end position="906"/>
    </location>
</feature>
<keyword evidence="2" id="KW-1133">Transmembrane helix</keyword>
<feature type="transmembrane region" description="Helical" evidence="2">
    <location>
        <begin position="222"/>
        <end position="242"/>
    </location>
</feature>
<evidence type="ECO:0000256" key="1">
    <source>
        <dbReference type="SAM" id="MobiDB-lite"/>
    </source>
</evidence>
<feature type="transmembrane region" description="Helical" evidence="2">
    <location>
        <begin position="515"/>
        <end position="538"/>
    </location>
</feature>
<dbReference type="PANTHER" id="PTHR38434:SF1">
    <property type="entry name" value="BLL2549 PROTEIN"/>
    <property type="match status" value="1"/>
</dbReference>
<dbReference type="InterPro" id="IPR019286">
    <property type="entry name" value="DUF2339_TM"/>
</dbReference>
<feature type="transmembrane region" description="Helical" evidence="2">
    <location>
        <begin position="274"/>
        <end position="291"/>
    </location>
</feature>
<feature type="transmembrane region" description="Helical" evidence="2">
    <location>
        <begin position="43"/>
        <end position="70"/>
    </location>
</feature>
<evidence type="ECO:0000256" key="2">
    <source>
        <dbReference type="SAM" id="Phobius"/>
    </source>
</evidence>
<dbReference type="Pfam" id="PF10101">
    <property type="entry name" value="DUF2339"/>
    <property type="match status" value="1"/>
</dbReference>
<feature type="transmembrane region" description="Helical" evidence="2">
    <location>
        <begin position="166"/>
        <end position="186"/>
    </location>
</feature>
<feature type="transmembrane region" description="Helical" evidence="2">
    <location>
        <begin position="409"/>
        <end position="428"/>
    </location>
</feature>
<feature type="transmembrane region" description="Helical" evidence="2">
    <location>
        <begin position="198"/>
        <end position="215"/>
    </location>
</feature>
<feature type="transmembrane region" description="Helical" evidence="2">
    <location>
        <begin position="636"/>
        <end position="654"/>
    </location>
</feature>
<evidence type="ECO:0000313" key="3">
    <source>
        <dbReference type="EMBL" id="KAF0808084.1"/>
    </source>
</evidence>
<dbReference type="PIRSF" id="PIRSF035905">
    <property type="entry name" value="UCP035905_mp"/>
    <property type="match status" value="1"/>
</dbReference>
<feature type="transmembrane region" description="Helical" evidence="2">
    <location>
        <begin position="581"/>
        <end position="599"/>
    </location>
</feature>
<dbReference type="Proteomes" id="UP000771797">
    <property type="component" value="Unassembled WGS sequence"/>
</dbReference>
<dbReference type="PANTHER" id="PTHR38434">
    <property type="entry name" value="BLL2549 PROTEIN"/>
    <property type="match status" value="1"/>
</dbReference>
<feature type="transmembrane region" description="Helical" evidence="2">
    <location>
        <begin position="606"/>
        <end position="630"/>
    </location>
</feature>
<feature type="region of interest" description="Disordered" evidence="1">
    <location>
        <begin position="92"/>
        <end position="144"/>
    </location>
</feature>
<accession>A0ABQ6YCX9</accession>
<keyword evidence="2" id="KW-0472">Membrane</keyword>
<feature type="compositionally biased region" description="Pro residues" evidence="1">
    <location>
        <begin position="106"/>
        <end position="115"/>
    </location>
</feature>
<feature type="transmembrane region" description="Helical" evidence="2">
    <location>
        <begin position="485"/>
        <end position="503"/>
    </location>
</feature>
<feature type="transmembrane region" description="Helical" evidence="2">
    <location>
        <begin position="861"/>
        <end position="881"/>
    </location>
</feature>
<name>A0ABQ6YCX9_9GAMM</name>
<feature type="transmembrane region" description="Helical" evidence="2">
    <location>
        <begin position="798"/>
        <end position="816"/>
    </location>
</feature>
<dbReference type="EMBL" id="AQPF01000002">
    <property type="protein sequence ID" value="KAF0808084.1"/>
    <property type="molecule type" value="Genomic_DNA"/>
</dbReference>
<evidence type="ECO:0008006" key="5">
    <source>
        <dbReference type="Google" id="ProtNLM"/>
    </source>
</evidence>
<feature type="transmembrane region" description="Helical" evidence="2">
    <location>
        <begin position="324"/>
        <end position="342"/>
    </location>
</feature>
<feature type="transmembrane region" description="Helical" evidence="2">
    <location>
        <begin position="383"/>
        <end position="403"/>
    </location>
</feature>
<protein>
    <recommendedName>
        <fullName evidence="5">DUF2339 domain-containing protein</fullName>
    </recommendedName>
</protein>
<feature type="transmembrane region" description="Helical" evidence="2">
    <location>
        <begin position="460"/>
        <end position="478"/>
    </location>
</feature>
<feature type="transmembrane region" description="Helical" evidence="2">
    <location>
        <begin position="550"/>
        <end position="569"/>
    </location>
</feature>
<dbReference type="RefSeq" id="WP_159659814.1">
    <property type="nucleotide sequence ID" value="NZ_AQPF01000002.1"/>
</dbReference>
<feature type="transmembrane region" description="Helical" evidence="2">
    <location>
        <begin position="729"/>
        <end position="748"/>
    </location>
</feature>
<feature type="transmembrane region" description="Helical" evidence="2">
    <location>
        <begin position="248"/>
        <end position="267"/>
    </location>
</feature>
<keyword evidence="2" id="KW-0812">Transmembrane</keyword>
<reference evidence="3 4" key="1">
    <citation type="submission" date="2012-09" db="EMBL/GenBank/DDBJ databases">
        <title>Genome Sequence of alkane-degrading Bacterium Alcanivorax sp. 6-D-6.</title>
        <authorList>
            <person name="Lai Q."/>
            <person name="Shao Z."/>
        </authorList>
    </citation>
    <scope>NUCLEOTIDE SEQUENCE [LARGE SCALE GENOMIC DNA]</scope>
    <source>
        <strain evidence="3 4">6-D-6</strain>
    </source>
</reference>
<feature type="transmembrane region" description="Helical" evidence="2">
    <location>
        <begin position="435"/>
        <end position="454"/>
    </location>
</feature>
<feature type="transmembrane region" description="Helical" evidence="2">
    <location>
        <begin position="354"/>
        <end position="371"/>
    </location>
</feature>
<feature type="transmembrane region" description="Helical" evidence="2">
    <location>
        <begin position="836"/>
        <end position="854"/>
    </location>
</feature>